<dbReference type="SUPFAM" id="SSF81901">
    <property type="entry name" value="HCP-like"/>
    <property type="match status" value="1"/>
</dbReference>
<protein>
    <recommendedName>
        <fullName evidence="3">Sel1 repeat protein</fullName>
    </recommendedName>
</protein>
<dbReference type="Gene3D" id="1.25.40.10">
    <property type="entry name" value="Tetratricopeptide repeat domain"/>
    <property type="match status" value="1"/>
</dbReference>
<evidence type="ECO:0008006" key="3">
    <source>
        <dbReference type="Google" id="ProtNLM"/>
    </source>
</evidence>
<gene>
    <name evidence="1" type="ORF">RclHR1_06550012</name>
</gene>
<keyword evidence="2" id="KW-1185">Reference proteome</keyword>
<dbReference type="InterPro" id="IPR052945">
    <property type="entry name" value="Mitotic_Regulator"/>
</dbReference>
<sequence length="80" mass="9417">MLEHCYNHGIGTLINKQKALELHQNLANLENMMTQYNLGEIYENGDGITKDIDKAIYWYEKSAKQGYKHARNKFEKLQQK</sequence>
<dbReference type="Proteomes" id="UP000247702">
    <property type="component" value="Unassembled WGS sequence"/>
</dbReference>
<dbReference type="PANTHER" id="PTHR43628:SF1">
    <property type="entry name" value="CHITIN SYNTHASE REGULATORY FACTOR 2-RELATED"/>
    <property type="match status" value="1"/>
</dbReference>
<evidence type="ECO:0000313" key="1">
    <source>
        <dbReference type="EMBL" id="GBC06008.1"/>
    </source>
</evidence>
<accession>A0A2Z6RS90</accession>
<name>A0A2Z6RS90_9GLOM</name>
<reference evidence="1 2" key="1">
    <citation type="submission" date="2017-11" db="EMBL/GenBank/DDBJ databases">
        <title>The genome of Rhizophagus clarus HR1 reveals common genetic basis of auxotrophy among arbuscular mycorrhizal fungi.</title>
        <authorList>
            <person name="Kobayashi Y."/>
        </authorList>
    </citation>
    <scope>NUCLEOTIDE SEQUENCE [LARGE SCALE GENOMIC DNA]</scope>
    <source>
        <strain evidence="1 2">HR1</strain>
    </source>
</reference>
<evidence type="ECO:0000313" key="2">
    <source>
        <dbReference type="Proteomes" id="UP000247702"/>
    </source>
</evidence>
<dbReference type="AlphaFoldDB" id="A0A2Z6RS90"/>
<dbReference type="InterPro" id="IPR011990">
    <property type="entry name" value="TPR-like_helical_dom_sf"/>
</dbReference>
<organism evidence="1 2">
    <name type="scientific">Rhizophagus clarus</name>
    <dbReference type="NCBI Taxonomy" id="94130"/>
    <lineage>
        <taxon>Eukaryota</taxon>
        <taxon>Fungi</taxon>
        <taxon>Fungi incertae sedis</taxon>
        <taxon>Mucoromycota</taxon>
        <taxon>Glomeromycotina</taxon>
        <taxon>Glomeromycetes</taxon>
        <taxon>Glomerales</taxon>
        <taxon>Glomeraceae</taxon>
        <taxon>Rhizophagus</taxon>
    </lineage>
</organism>
<dbReference type="Pfam" id="PF08238">
    <property type="entry name" value="Sel1"/>
    <property type="match status" value="2"/>
</dbReference>
<dbReference type="SMART" id="SM00671">
    <property type="entry name" value="SEL1"/>
    <property type="match status" value="1"/>
</dbReference>
<comment type="caution">
    <text evidence="1">The sequence shown here is derived from an EMBL/GenBank/DDBJ whole genome shotgun (WGS) entry which is preliminary data.</text>
</comment>
<dbReference type="PANTHER" id="PTHR43628">
    <property type="entry name" value="ACTIVATOR OF C KINASE PROTEIN 1-RELATED"/>
    <property type="match status" value="1"/>
</dbReference>
<dbReference type="EMBL" id="BEXD01004043">
    <property type="protein sequence ID" value="GBC06008.1"/>
    <property type="molecule type" value="Genomic_DNA"/>
</dbReference>
<proteinExistence type="predicted"/>
<dbReference type="InterPro" id="IPR006597">
    <property type="entry name" value="Sel1-like"/>
</dbReference>